<proteinExistence type="predicted"/>
<protein>
    <submittedName>
        <fullName evidence="2">Plasmid stabilization protein</fullName>
    </submittedName>
</protein>
<dbReference type="InterPro" id="IPR013321">
    <property type="entry name" value="Arc_rbn_hlx_hlx"/>
</dbReference>
<dbReference type="Gene3D" id="1.10.1220.10">
    <property type="entry name" value="Met repressor-like"/>
    <property type="match status" value="1"/>
</dbReference>
<comment type="caution">
    <text evidence="2">The sequence shown here is derived from an EMBL/GenBank/DDBJ whole genome shotgun (WGS) entry which is preliminary data.</text>
</comment>
<accession>A0A7K3VSH0</accession>
<sequence>MASMTIRNLDDGLKQRLRVRAATHGRSMEDEARDILRTALATTEPVARNLADTIRARLQSVGGVELEIPPRQPIRDAPDFDA</sequence>
<organism evidence="2 3">
    <name type="scientific">Rhizobium leguminosarum</name>
    <dbReference type="NCBI Taxonomy" id="384"/>
    <lineage>
        <taxon>Bacteria</taxon>
        <taxon>Pseudomonadati</taxon>
        <taxon>Pseudomonadota</taxon>
        <taxon>Alphaproteobacteria</taxon>
        <taxon>Hyphomicrobiales</taxon>
        <taxon>Rhizobiaceae</taxon>
        <taxon>Rhizobium/Agrobacterium group</taxon>
        <taxon>Rhizobium</taxon>
    </lineage>
</organism>
<name>A0A7K3VSH0_RHILE</name>
<dbReference type="RefSeq" id="WP_027687869.1">
    <property type="nucleotide sequence ID" value="NZ_WUFV01000036.1"/>
</dbReference>
<evidence type="ECO:0000259" key="1">
    <source>
        <dbReference type="Pfam" id="PF22513"/>
    </source>
</evidence>
<gene>
    <name evidence="2" type="ORF">GR257_35780</name>
</gene>
<dbReference type="AlphaFoldDB" id="A0A7K3VSH0"/>
<dbReference type="InterPro" id="IPR053853">
    <property type="entry name" value="FitA-like_RHH"/>
</dbReference>
<feature type="domain" description="Antitoxin FitA-like ribbon-helix-helix" evidence="1">
    <location>
        <begin position="2"/>
        <end position="40"/>
    </location>
</feature>
<evidence type="ECO:0000313" key="3">
    <source>
        <dbReference type="Proteomes" id="UP000471705"/>
    </source>
</evidence>
<dbReference type="SUPFAM" id="SSF47598">
    <property type="entry name" value="Ribbon-helix-helix"/>
    <property type="match status" value="1"/>
</dbReference>
<dbReference type="GO" id="GO:0006355">
    <property type="term" value="P:regulation of DNA-templated transcription"/>
    <property type="evidence" value="ECO:0007669"/>
    <property type="project" value="InterPro"/>
</dbReference>
<dbReference type="Proteomes" id="UP000471705">
    <property type="component" value="Unassembled WGS sequence"/>
</dbReference>
<reference evidence="2 3" key="1">
    <citation type="submission" date="2019-12" db="EMBL/GenBank/DDBJ databases">
        <title>Rhizobium genotypes associated with high levels of biological nitrogen fixation by grain legumes in a temperate-maritime cropping system.</title>
        <authorList>
            <person name="Maluk M."/>
            <person name="Francesc Ferrando Molina F."/>
            <person name="Lopez Del Egido L."/>
            <person name="Lafos M."/>
            <person name="Langarica-Fuentes A."/>
            <person name="Gebre Yohannes G."/>
            <person name="Young M.W."/>
            <person name="Martin P."/>
            <person name="Gantlett R."/>
            <person name="Kenicer G."/>
            <person name="Hawes C."/>
            <person name="Begg G.S."/>
            <person name="Quilliam R.S."/>
            <person name="Squire G.R."/>
            <person name="Poole P.S."/>
            <person name="Young P.W."/>
            <person name="Iannetta P.M."/>
            <person name="James E.K."/>
        </authorList>
    </citation>
    <scope>NUCLEOTIDE SEQUENCE [LARGE SCALE GENOMIC DNA]</scope>
    <source>
        <strain evidence="2 3">JHI54</strain>
    </source>
</reference>
<dbReference type="InterPro" id="IPR010985">
    <property type="entry name" value="Ribbon_hlx_hlx"/>
</dbReference>
<dbReference type="EMBL" id="WUFV01000036">
    <property type="protein sequence ID" value="NEK20125.1"/>
    <property type="molecule type" value="Genomic_DNA"/>
</dbReference>
<evidence type="ECO:0000313" key="2">
    <source>
        <dbReference type="EMBL" id="NEK20125.1"/>
    </source>
</evidence>
<dbReference type="Pfam" id="PF22513">
    <property type="entry name" value="FitA-like_RHH"/>
    <property type="match status" value="1"/>
</dbReference>